<feature type="transmembrane region" description="Helical" evidence="6">
    <location>
        <begin position="200"/>
        <end position="217"/>
    </location>
</feature>
<dbReference type="Proteomes" id="UP000243975">
    <property type="component" value="Unassembled WGS sequence"/>
</dbReference>
<protein>
    <recommendedName>
        <fullName evidence="6">WAT1-related protein</fullName>
    </recommendedName>
</protein>
<feature type="transmembrane region" description="Helical" evidence="6">
    <location>
        <begin position="108"/>
        <end position="129"/>
    </location>
</feature>
<organism evidence="8 9">
    <name type="scientific">Cynara cardunculus var. scolymus</name>
    <name type="common">Globe artichoke</name>
    <name type="synonym">Cynara scolymus</name>
    <dbReference type="NCBI Taxonomy" id="59895"/>
    <lineage>
        <taxon>Eukaryota</taxon>
        <taxon>Viridiplantae</taxon>
        <taxon>Streptophyta</taxon>
        <taxon>Embryophyta</taxon>
        <taxon>Tracheophyta</taxon>
        <taxon>Spermatophyta</taxon>
        <taxon>Magnoliopsida</taxon>
        <taxon>eudicotyledons</taxon>
        <taxon>Gunneridae</taxon>
        <taxon>Pentapetalae</taxon>
        <taxon>asterids</taxon>
        <taxon>campanulids</taxon>
        <taxon>Asterales</taxon>
        <taxon>Asteraceae</taxon>
        <taxon>Carduoideae</taxon>
        <taxon>Cardueae</taxon>
        <taxon>Carduinae</taxon>
        <taxon>Cynara</taxon>
    </lineage>
</organism>
<dbReference type="InterPro" id="IPR000620">
    <property type="entry name" value="EamA_dom"/>
</dbReference>
<evidence type="ECO:0000313" key="9">
    <source>
        <dbReference type="Proteomes" id="UP000243975"/>
    </source>
</evidence>
<evidence type="ECO:0000256" key="4">
    <source>
        <dbReference type="ARBA" id="ARBA00022989"/>
    </source>
</evidence>
<keyword evidence="4 6" id="KW-1133">Transmembrane helix</keyword>
<evidence type="ECO:0000313" key="8">
    <source>
        <dbReference type="EMBL" id="KVH90585.1"/>
    </source>
</evidence>
<evidence type="ECO:0000256" key="6">
    <source>
        <dbReference type="RuleBase" id="RU363077"/>
    </source>
</evidence>
<gene>
    <name evidence="8" type="ORF">Ccrd_007463</name>
</gene>
<feature type="transmembrane region" description="Helical" evidence="6">
    <location>
        <begin position="26"/>
        <end position="44"/>
    </location>
</feature>
<dbReference type="STRING" id="59895.A0A103XGZ7"/>
<evidence type="ECO:0000256" key="1">
    <source>
        <dbReference type="ARBA" id="ARBA00004141"/>
    </source>
</evidence>
<dbReference type="Pfam" id="PF00892">
    <property type="entry name" value="EamA"/>
    <property type="match status" value="1"/>
</dbReference>
<comment type="subcellular location">
    <subcellularLocation>
        <location evidence="1 6">Membrane</location>
        <topology evidence="1 6">Multi-pass membrane protein</topology>
    </subcellularLocation>
</comment>
<dbReference type="GO" id="GO:0016020">
    <property type="term" value="C:membrane"/>
    <property type="evidence" value="ECO:0007669"/>
    <property type="project" value="UniProtKB-SubCell"/>
</dbReference>
<evidence type="ECO:0000256" key="3">
    <source>
        <dbReference type="ARBA" id="ARBA00022692"/>
    </source>
</evidence>
<comment type="caution">
    <text evidence="8">The sequence shown here is derived from an EMBL/GenBank/DDBJ whole genome shotgun (WGS) entry which is preliminary data.</text>
</comment>
<dbReference type="PANTHER" id="PTHR31218">
    <property type="entry name" value="WAT1-RELATED PROTEIN"/>
    <property type="match status" value="1"/>
</dbReference>
<feature type="non-terminal residue" evidence="8">
    <location>
        <position position="1"/>
    </location>
</feature>
<comment type="similarity">
    <text evidence="2 6">Belongs to the drug/metabolite transporter (DMT) superfamily. Plant drug/metabolite exporter (P-DME) (TC 2.A.7.4) family.</text>
</comment>
<sequence length="218" mass="23848">MHLLFIAMLLPPSLEKLNLKSIRSQAKVIGTVTTLAGAMMMTLMKGPVLELFWTKGRTHHQSHVNSTGVDADLHNSLMGAFMIIVGCFSWSAFMVLQAITLKSYPAELSLTAWICLLGSVEGVIVALIMEGGKATVWAINWDMSLVATLYSGIVCSGLAYYIQGLIMRVKGPVFVTAFSPLCMIIVAVMGSIILAEQIYLGRYFFIILSVRFGPFLFS</sequence>
<dbReference type="Gramene" id="KVH90585">
    <property type="protein sequence ID" value="KVH90585"/>
    <property type="gene ID" value="Ccrd_007463"/>
</dbReference>
<keyword evidence="9" id="KW-1185">Reference proteome</keyword>
<feature type="transmembrane region" description="Helical" evidence="6">
    <location>
        <begin position="77"/>
        <end position="96"/>
    </location>
</feature>
<dbReference type="OMA" id="STHAEWI"/>
<evidence type="ECO:0000259" key="7">
    <source>
        <dbReference type="Pfam" id="PF00892"/>
    </source>
</evidence>
<dbReference type="AlphaFoldDB" id="A0A103XGZ7"/>
<proteinExistence type="inferred from homology"/>
<dbReference type="InterPro" id="IPR030184">
    <property type="entry name" value="WAT1-related"/>
</dbReference>
<dbReference type="GO" id="GO:0022857">
    <property type="term" value="F:transmembrane transporter activity"/>
    <property type="evidence" value="ECO:0007669"/>
    <property type="project" value="InterPro"/>
</dbReference>
<reference evidence="8 9" key="1">
    <citation type="journal article" date="2016" name="Sci. Rep.">
        <title>The genome sequence of the outbreeding globe artichoke constructed de novo incorporating a phase-aware low-pass sequencing strategy of F1 progeny.</title>
        <authorList>
            <person name="Scaglione D."/>
            <person name="Reyes-Chin-Wo S."/>
            <person name="Acquadro A."/>
            <person name="Froenicke L."/>
            <person name="Portis E."/>
            <person name="Beitel C."/>
            <person name="Tirone M."/>
            <person name="Mauro R."/>
            <person name="Lo Monaco A."/>
            <person name="Mauromicale G."/>
            <person name="Faccioli P."/>
            <person name="Cattivelli L."/>
            <person name="Rieseberg L."/>
            <person name="Michelmore R."/>
            <person name="Lanteri S."/>
        </authorList>
    </citation>
    <scope>NUCLEOTIDE SEQUENCE [LARGE SCALE GENOMIC DNA]</scope>
    <source>
        <strain evidence="8">2C</strain>
    </source>
</reference>
<keyword evidence="3 6" id="KW-0812">Transmembrane</keyword>
<feature type="transmembrane region" description="Helical" evidence="6">
    <location>
        <begin position="173"/>
        <end position="194"/>
    </location>
</feature>
<dbReference type="EMBL" id="LEKV01005099">
    <property type="protein sequence ID" value="KVH90585.1"/>
    <property type="molecule type" value="Genomic_DNA"/>
</dbReference>
<feature type="transmembrane region" description="Helical" evidence="6">
    <location>
        <begin position="141"/>
        <end position="161"/>
    </location>
</feature>
<keyword evidence="5 6" id="KW-0472">Membrane</keyword>
<name>A0A103XGZ7_CYNCS</name>
<accession>A0A103XGZ7</accession>
<evidence type="ECO:0000256" key="2">
    <source>
        <dbReference type="ARBA" id="ARBA00007635"/>
    </source>
</evidence>
<evidence type="ECO:0000256" key="5">
    <source>
        <dbReference type="ARBA" id="ARBA00023136"/>
    </source>
</evidence>
<feature type="domain" description="EamA" evidence="7">
    <location>
        <begin position="78"/>
        <end position="210"/>
    </location>
</feature>